<comment type="catalytic activity">
    <reaction evidence="11 13">
        <text>tRNA(Thr) + L-threonine + ATP = L-threonyl-tRNA(Thr) + AMP + diphosphate + H(+)</text>
        <dbReference type="Rhea" id="RHEA:24624"/>
        <dbReference type="Rhea" id="RHEA-COMP:9670"/>
        <dbReference type="Rhea" id="RHEA-COMP:9704"/>
        <dbReference type="ChEBI" id="CHEBI:15378"/>
        <dbReference type="ChEBI" id="CHEBI:30616"/>
        <dbReference type="ChEBI" id="CHEBI:33019"/>
        <dbReference type="ChEBI" id="CHEBI:57926"/>
        <dbReference type="ChEBI" id="CHEBI:78442"/>
        <dbReference type="ChEBI" id="CHEBI:78534"/>
        <dbReference type="ChEBI" id="CHEBI:456215"/>
        <dbReference type="EC" id="6.1.1.3"/>
    </reaction>
</comment>
<dbReference type="HAMAP" id="MF_00184">
    <property type="entry name" value="Thr_tRNA_synth"/>
    <property type="match status" value="1"/>
</dbReference>
<comment type="subcellular location">
    <subcellularLocation>
        <location evidence="1 13">Cytoplasm</location>
    </subcellularLocation>
</comment>
<evidence type="ECO:0000256" key="1">
    <source>
        <dbReference type="ARBA" id="ARBA00004496"/>
    </source>
</evidence>
<feature type="binding site" evidence="13">
    <location>
        <position position="286"/>
    </location>
    <ligand>
        <name>Zn(2+)</name>
        <dbReference type="ChEBI" id="CHEBI:29105"/>
        <note>catalytic</note>
    </ligand>
</feature>
<feature type="binding site" evidence="13">
    <location>
        <position position="458"/>
    </location>
    <ligand>
        <name>Zn(2+)</name>
        <dbReference type="ChEBI" id="CHEBI:29105"/>
        <note>catalytic</note>
    </ligand>
</feature>
<dbReference type="Proteomes" id="UP000266720">
    <property type="component" value="Chromosome"/>
</dbReference>
<gene>
    <name evidence="13" type="primary">thrS</name>
    <name evidence="15" type="ORF">TCARB_0091</name>
</gene>
<keyword evidence="4 13" id="KW-0436">Ligase</keyword>
<dbReference type="InterPro" id="IPR047246">
    <property type="entry name" value="ThrRS_anticodon"/>
</dbReference>
<dbReference type="InterPro" id="IPR002320">
    <property type="entry name" value="Thr-tRNA-ligase_IIa"/>
</dbReference>
<dbReference type="SUPFAM" id="SSF55681">
    <property type="entry name" value="Class II aaRS and biotin synthetases"/>
    <property type="match status" value="1"/>
</dbReference>
<dbReference type="PROSITE" id="PS50862">
    <property type="entry name" value="AA_TRNA_LIGASE_II"/>
    <property type="match status" value="1"/>
</dbReference>
<dbReference type="Pfam" id="PF08915">
    <property type="entry name" value="tRNA-Thr_ED"/>
    <property type="match status" value="1"/>
</dbReference>
<dbReference type="GeneID" id="25405555"/>
<dbReference type="InterPro" id="IPR004154">
    <property type="entry name" value="Anticodon-bd"/>
</dbReference>
<dbReference type="InterPro" id="IPR006195">
    <property type="entry name" value="aa-tRNA-synth_II"/>
</dbReference>
<feature type="domain" description="Aminoacyl-transfer RNA synthetases class-II family profile" evidence="14">
    <location>
        <begin position="241"/>
        <end position="486"/>
    </location>
</feature>
<evidence type="ECO:0000256" key="5">
    <source>
        <dbReference type="ARBA" id="ARBA00022741"/>
    </source>
</evidence>
<organism evidence="15 16">
    <name type="scientific">Thermofilum adornatum 1505</name>
    <dbReference type="NCBI Taxonomy" id="697581"/>
    <lineage>
        <taxon>Archaea</taxon>
        <taxon>Thermoproteota</taxon>
        <taxon>Thermoprotei</taxon>
        <taxon>Thermofilales</taxon>
        <taxon>Thermofilaceae</taxon>
        <taxon>Thermofilum</taxon>
    </lineage>
</organism>
<keyword evidence="10 13" id="KW-0030">Aminoacyl-tRNA synthetase</keyword>
<dbReference type="GeneID" id="16573672"/>
<keyword evidence="13" id="KW-0479">Metal-binding</keyword>
<evidence type="ECO:0000256" key="6">
    <source>
        <dbReference type="ARBA" id="ARBA00022833"/>
    </source>
</evidence>
<sequence length="608" mass="69992">MRILLIHAKTFEYEAKEKALEAAEELGENKAGKFQNVLVVFLTVEKGDGSSPDVVEKAVSDILDVYGKVGASGIVVYPYAHLSSNLAPPEEAKRVLVQVAEKISEKGVQVSRAPFGWYKRFVIDCYGHPLSELSRSILPGVEPKRGYADFAVMFPDGRIVSIEELDEKELPRDFVALLEAEVFKAKREGGEPKYLEYCKKFGFEWEPMSDLGHMRYGPEATVMLEAVAEYAWLCAKSLGIPVYKVRGTNTFNLSFKPVQQHAELFGDRLYQLEVDEKKLILRYAACHQQFAMVRDWDISYRDLPFGAFEVADSYRLEQPGELLLCFRLRKFHMPDLHIFCRDLQEAMEISFKVHQKIYEEMGKLGRSYVSIYNLTRSFLEKNKDYLMKLLEKEQKPVLLHFVPEGKYYWVLNIEYNIIDELGRPREIGTFQIDIGNAERFGITYVDENNTRKYPVIIHTALIGSLERYIFAVFDTVVQKAKQGETPSLPVWLSPVQVRIIPFSAEFLKRADEIAQVLEENLIRVDIDDREESLAKRIREAEVKWIPYIVVLGKKEVESGKLSVRIRGKGQVELTVDELVSRILEETKGYPRIYTSLPRYVSRRPRYSA</sequence>
<evidence type="ECO:0000256" key="11">
    <source>
        <dbReference type="ARBA" id="ARBA00049515"/>
    </source>
</evidence>
<dbReference type="PANTHER" id="PTHR11451">
    <property type="entry name" value="THREONINE-TRNA LIGASE"/>
    <property type="match status" value="1"/>
</dbReference>
<dbReference type="CDD" id="cd00860">
    <property type="entry name" value="ThrRS_anticodon"/>
    <property type="match status" value="1"/>
</dbReference>
<evidence type="ECO:0000256" key="2">
    <source>
        <dbReference type="ARBA" id="ARBA00022490"/>
    </source>
</evidence>
<dbReference type="STRING" id="697581.TCARB_0091"/>
<protein>
    <recommendedName>
        <fullName evidence="13">Threonine--tRNA ligase</fullName>
        <ecNumber evidence="13">6.1.1.3</ecNumber>
    </recommendedName>
    <alternativeName>
        <fullName evidence="13">Threonyl-tRNA synthetase</fullName>
        <shortName evidence="13">ThrRS</shortName>
    </alternativeName>
</protein>
<dbReference type="EC" id="6.1.1.3" evidence="13"/>
<dbReference type="AlphaFoldDB" id="A0A3G1A493"/>
<proteinExistence type="inferred from homology"/>
<dbReference type="GO" id="GO:0005737">
    <property type="term" value="C:cytoplasm"/>
    <property type="evidence" value="ECO:0007669"/>
    <property type="project" value="UniProtKB-SubCell"/>
</dbReference>
<dbReference type="GO" id="GO:0000049">
    <property type="term" value="F:tRNA binding"/>
    <property type="evidence" value="ECO:0007669"/>
    <property type="project" value="UniProtKB-KW"/>
</dbReference>
<dbReference type="FunFam" id="3.50.80.10:FF:000004">
    <property type="entry name" value="Threonine--tRNA ligase"/>
    <property type="match status" value="1"/>
</dbReference>
<evidence type="ECO:0000256" key="3">
    <source>
        <dbReference type="ARBA" id="ARBA00022555"/>
    </source>
</evidence>
<keyword evidence="2 13" id="KW-0963">Cytoplasm</keyword>
<evidence type="ECO:0000256" key="10">
    <source>
        <dbReference type="ARBA" id="ARBA00023146"/>
    </source>
</evidence>
<dbReference type="GO" id="GO:0006435">
    <property type="term" value="P:threonyl-tRNA aminoacylation"/>
    <property type="evidence" value="ECO:0007669"/>
    <property type="project" value="UniProtKB-UniRule"/>
</dbReference>
<dbReference type="InterPro" id="IPR023509">
    <property type="entry name" value="DTD-like_sf"/>
</dbReference>
<evidence type="ECO:0000313" key="16">
    <source>
        <dbReference type="Proteomes" id="UP000266720"/>
    </source>
</evidence>
<dbReference type="InterPro" id="IPR015011">
    <property type="entry name" value="Threonyl-tRNA_syn_edit_dom_arc"/>
</dbReference>
<dbReference type="RefSeq" id="WP_020962680.1">
    <property type="nucleotide sequence ID" value="NZ_CP007493.1"/>
</dbReference>
<dbReference type="GO" id="GO:0008270">
    <property type="term" value="F:zinc ion binding"/>
    <property type="evidence" value="ECO:0007669"/>
    <property type="project" value="InterPro"/>
</dbReference>
<comment type="similarity">
    <text evidence="12">Belongs to the class-II aminoacyl-tRNA synthetase family. Archaea-specific ThrRS editing domain subfamily.</text>
</comment>
<dbReference type="Pfam" id="PF03129">
    <property type="entry name" value="HGTP_anticodon"/>
    <property type="match status" value="1"/>
</dbReference>
<keyword evidence="7 13" id="KW-0067">ATP-binding</keyword>
<dbReference type="EMBL" id="CP007493">
    <property type="protein sequence ID" value="AJB41169.1"/>
    <property type="molecule type" value="Genomic_DNA"/>
</dbReference>
<accession>A0A3G1A493</accession>
<dbReference type="PRINTS" id="PR01047">
    <property type="entry name" value="TRNASYNTHTHR"/>
</dbReference>
<keyword evidence="8 13" id="KW-0694">RNA-binding</keyword>
<dbReference type="Gene3D" id="3.40.50.800">
    <property type="entry name" value="Anticodon-binding domain"/>
    <property type="match status" value="1"/>
</dbReference>
<dbReference type="Gene3D" id="3.30.930.10">
    <property type="entry name" value="Bira Bifunctional Protein, Domain 2"/>
    <property type="match status" value="1"/>
</dbReference>
<comment type="caution">
    <text evidence="13">Lacks conserved residue(s) required for the propagation of feature annotation.</text>
</comment>
<evidence type="ECO:0000313" key="15">
    <source>
        <dbReference type="EMBL" id="AJB41169.1"/>
    </source>
</evidence>
<dbReference type="PANTHER" id="PTHR11451:SF44">
    <property type="entry name" value="THREONINE--TRNA LIGASE, CHLOROPLASTIC_MITOCHONDRIAL 2"/>
    <property type="match status" value="1"/>
</dbReference>
<feature type="binding site" evidence="13">
    <location>
        <position position="337"/>
    </location>
    <ligand>
        <name>Zn(2+)</name>
        <dbReference type="ChEBI" id="CHEBI:29105"/>
        <note>catalytic</note>
    </ligand>
</feature>
<evidence type="ECO:0000256" key="12">
    <source>
        <dbReference type="ARBA" id="ARBA00060816"/>
    </source>
</evidence>
<evidence type="ECO:0000256" key="8">
    <source>
        <dbReference type="ARBA" id="ARBA00022884"/>
    </source>
</evidence>
<dbReference type="SUPFAM" id="SSF52954">
    <property type="entry name" value="Class II aaRS ABD-related"/>
    <property type="match status" value="1"/>
</dbReference>
<evidence type="ECO:0000256" key="9">
    <source>
        <dbReference type="ARBA" id="ARBA00022917"/>
    </source>
</evidence>
<dbReference type="GO" id="GO:0002161">
    <property type="term" value="F:aminoacyl-tRNA deacylase activity"/>
    <property type="evidence" value="ECO:0007669"/>
    <property type="project" value="UniProtKB-ARBA"/>
</dbReference>
<evidence type="ECO:0000256" key="4">
    <source>
        <dbReference type="ARBA" id="ARBA00022598"/>
    </source>
</evidence>
<evidence type="ECO:0000259" key="14">
    <source>
        <dbReference type="PROSITE" id="PS50862"/>
    </source>
</evidence>
<dbReference type="InterPro" id="IPR036621">
    <property type="entry name" value="Anticodon-bd_dom_sf"/>
</dbReference>
<dbReference type="Gene3D" id="3.50.80.10">
    <property type="entry name" value="D-tyrosyl-tRNA(Tyr) deacylase"/>
    <property type="match status" value="1"/>
</dbReference>
<comment type="subunit">
    <text evidence="13">Homodimer.</text>
</comment>
<dbReference type="FunFam" id="3.40.50.800:FF:000001">
    <property type="entry name" value="Threonine--tRNA ligase"/>
    <property type="match status" value="1"/>
</dbReference>
<dbReference type="Pfam" id="PF00587">
    <property type="entry name" value="tRNA-synt_2b"/>
    <property type="match status" value="1"/>
</dbReference>
<reference evidence="16" key="1">
    <citation type="book" date="2010" name="EXTREMOPHILES" publisher="0:0-0">
        <title>Complete genome sequences of ten hyperthermophilic archaea reveal their metabolic capabilities and possible ecological roles.</title>
        <editorList>
            <person name="?"/>
        </editorList>
        <authorList>
            <person name="Ravin N.V."/>
            <person name="Mardanov A.V."/>
            <person name="Bonch-Osmolovskaya E.A."/>
            <person name="Skryabin K.G."/>
        </authorList>
    </citation>
    <scope>NUCLEOTIDE SEQUENCE [LARGE SCALE GENOMIC DNA]</scope>
    <source>
        <strain evidence="16">1505</strain>
    </source>
</reference>
<comment type="cofactor">
    <cofactor evidence="13">
        <name>Zn(2+)</name>
        <dbReference type="ChEBI" id="CHEBI:29105"/>
    </cofactor>
    <text evidence="13">Binds 1 zinc ion per subunit.</text>
</comment>
<keyword evidence="5 13" id="KW-0547">Nucleotide-binding</keyword>
<evidence type="ECO:0000256" key="13">
    <source>
        <dbReference type="HAMAP-Rule" id="MF_00184"/>
    </source>
</evidence>
<keyword evidence="6 13" id="KW-0862">Zinc</keyword>
<dbReference type="GO" id="GO:0004829">
    <property type="term" value="F:threonine-tRNA ligase activity"/>
    <property type="evidence" value="ECO:0007669"/>
    <property type="project" value="UniProtKB-UniRule"/>
</dbReference>
<dbReference type="InterPro" id="IPR002314">
    <property type="entry name" value="aa-tRNA-synt_IIb"/>
</dbReference>
<dbReference type="KEGG" id="tcb:TCARB_0091"/>
<dbReference type="GO" id="GO:0005524">
    <property type="term" value="F:ATP binding"/>
    <property type="evidence" value="ECO:0007669"/>
    <property type="project" value="UniProtKB-UniRule"/>
</dbReference>
<keyword evidence="3 13" id="KW-0820">tRNA-binding</keyword>
<dbReference type="NCBIfam" id="NF003068">
    <property type="entry name" value="PRK03991.1"/>
    <property type="match status" value="1"/>
</dbReference>
<dbReference type="InterPro" id="IPR045864">
    <property type="entry name" value="aa-tRNA-synth_II/BPL/LPL"/>
</dbReference>
<name>A0A3G1A493_9CREN</name>
<evidence type="ECO:0000256" key="7">
    <source>
        <dbReference type="ARBA" id="ARBA00022840"/>
    </source>
</evidence>
<keyword evidence="9 13" id="KW-0648">Protein biosynthesis</keyword>